<dbReference type="PANTHER" id="PTHR12234:SF8">
    <property type="entry name" value="FORMIMINOTRANSFERASE-CYCLODEAMINASE"/>
    <property type="match status" value="1"/>
</dbReference>
<accession>A0AAU7VLR8</accession>
<dbReference type="GO" id="GO:0005542">
    <property type="term" value="F:folic acid binding"/>
    <property type="evidence" value="ECO:0007669"/>
    <property type="project" value="UniProtKB-KW"/>
</dbReference>
<dbReference type="NCBIfam" id="TIGR02024">
    <property type="entry name" value="FtcD"/>
    <property type="match status" value="1"/>
</dbReference>
<dbReference type="GO" id="GO:0030409">
    <property type="term" value="F:glutamate formimidoyltransferase activity"/>
    <property type="evidence" value="ECO:0007669"/>
    <property type="project" value="UniProtKB-EC"/>
</dbReference>
<dbReference type="EMBL" id="CP158367">
    <property type="protein sequence ID" value="XBX75009.1"/>
    <property type="molecule type" value="Genomic_DNA"/>
</dbReference>
<comment type="subcellular location">
    <subcellularLocation>
        <location evidence="1">Cytoplasm</location>
    </subcellularLocation>
</comment>
<protein>
    <recommendedName>
        <fullName evidence="3">glutamate formimidoyltransferase</fullName>
        <ecNumber evidence="3">2.1.2.5</ecNumber>
    </recommendedName>
</protein>
<dbReference type="InterPro" id="IPR037064">
    <property type="entry name" value="Formiminotransferase_N_sf"/>
</dbReference>
<evidence type="ECO:0000256" key="4">
    <source>
        <dbReference type="ARBA" id="ARBA00022490"/>
    </source>
</evidence>
<evidence type="ECO:0000256" key="6">
    <source>
        <dbReference type="ARBA" id="ARBA00022808"/>
    </source>
</evidence>
<dbReference type="InterPro" id="IPR037070">
    <property type="entry name" value="Formiminotransferase_C_sf"/>
</dbReference>
<feature type="domain" description="Formiminotransferase C-terminal subdomain" evidence="8">
    <location>
        <begin position="180"/>
        <end position="294"/>
    </location>
</feature>
<evidence type="ECO:0000256" key="2">
    <source>
        <dbReference type="ARBA" id="ARBA00005082"/>
    </source>
</evidence>
<dbReference type="Pfam" id="PF02971">
    <property type="entry name" value="FTCD"/>
    <property type="match status" value="1"/>
</dbReference>
<proteinExistence type="predicted"/>
<dbReference type="Gene3D" id="3.30.990.10">
    <property type="entry name" value="Formiminotransferase, N-terminal subdomain"/>
    <property type="match status" value="1"/>
</dbReference>
<dbReference type="SUPFAM" id="SSF55116">
    <property type="entry name" value="Formiminotransferase domain of formiminotransferase-cyclodeaminase"/>
    <property type="match status" value="2"/>
</dbReference>
<evidence type="ECO:0000256" key="7">
    <source>
        <dbReference type="ARBA" id="ARBA00022954"/>
    </source>
</evidence>
<dbReference type="InterPro" id="IPR051623">
    <property type="entry name" value="FTCD"/>
</dbReference>
<dbReference type="InterPro" id="IPR022384">
    <property type="entry name" value="FormiminoTrfase_cat_dom_sf"/>
</dbReference>
<keyword evidence="6" id="KW-0369">Histidine metabolism</keyword>
<gene>
    <name evidence="10" type="primary">ftcD</name>
    <name evidence="10" type="ORF">PRVXT_000102</name>
</gene>
<dbReference type="Gene3D" id="3.30.70.670">
    <property type="entry name" value="Formiminotransferase, C-terminal subdomain"/>
    <property type="match status" value="1"/>
</dbReference>
<keyword evidence="4" id="KW-0963">Cytoplasm</keyword>
<dbReference type="SMART" id="SM01221">
    <property type="entry name" value="FTCD"/>
    <property type="match status" value="1"/>
</dbReference>
<name>A0AAU7VLR8_9FIRM</name>
<dbReference type="Pfam" id="PF07837">
    <property type="entry name" value="FTCD_N"/>
    <property type="match status" value="1"/>
</dbReference>
<dbReference type="AlphaFoldDB" id="A0AAU7VLR8"/>
<evidence type="ECO:0000256" key="1">
    <source>
        <dbReference type="ARBA" id="ARBA00004496"/>
    </source>
</evidence>
<dbReference type="InterPro" id="IPR004227">
    <property type="entry name" value="Formiminotransferase_cat"/>
</dbReference>
<dbReference type="RefSeq" id="WP_350343756.1">
    <property type="nucleotide sequence ID" value="NZ_CP158367.1"/>
</dbReference>
<evidence type="ECO:0000259" key="8">
    <source>
        <dbReference type="SMART" id="SM01221"/>
    </source>
</evidence>
<keyword evidence="7" id="KW-0290">Folate-binding</keyword>
<dbReference type="InterPro" id="IPR012886">
    <property type="entry name" value="Formiminotransferase_N"/>
</dbReference>
<reference evidence="10" key="1">
    <citation type="journal article" date="2013" name="Extremophiles">
        <title>Proteinivorax tanatarense gen. nov., sp. nov., an anaerobic, haloalkaliphilic, proteolytic bacterium isolated from a decaying algal bloom, and proposal of Proteinivoraceae fam. nov.</title>
        <authorList>
            <person name="Kevbrin V."/>
            <person name="Boltyanskaya Y."/>
            <person name="Zhilina T."/>
            <person name="Kolganova T."/>
            <person name="Lavrentjeva E."/>
            <person name="Kuznetsov B."/>
        </authorList>
    </citation>
    <scope>NUCLEOTIDE SEQUENCE</scope>
    <source>
        <strain evidence="10">Z-910T</strain>
    </source>
</reference>
<dbReference type="PANTHER" id="PTHR12234">
    <property type="entry name" value="FORMIMINOTRANSFERASE-CYCLODEAMINASE"/>
    <property type="match status" value="1"/>
</dbReference>
<organism evidence="10">
    <name type="scientific">Proteinivorax tanatarense</name>
    <dbReference type="NCBI Taxonomy" id="1260629"/>
    <lineage>
        <taxon>Bacteria</taxon>
        <taxon>Bacillati</taxon>
        <taxon>Bacillota</taxon>
        <taxon>Clostridia</taxon>
        <taxon>Eubacteriales</taxon>
        <taxon>Proteinivoracaceae</taxon>
        <taxon>Proteinivorax</taxon>
    </lineage>
</organism>
<dbReference type="GO" id="GO:0006547">
    <property type="term" value="P:L-histidine metabolic process"/>
    <property type="evidence" value="ECO:0007669"/>
    <property type="project" value="UniProtKB-KW"/>
</dbReference>
<dbReference type="GO" id="GO:0005737">
    <property type="term" value="C:cytoplasm"/>
    <property type="evidence" value="ECO:0007669"/>
    <property type="project" value="UniProtKB-SubCell"/>
</dbReference>
<evidence type="ECO:0000256" key="3">
    <source>
        <dbReference type="ARBA" id="ARBA00012252"/>
    </source>
</evidence>
<dbReference type="EC" id="2.1.2.5" evidence="3"/>
<evidence type="ECO:0000256" key="5">
    <source>
        <dbReference type="ARBA" id="ARBA00022679"/>
    </source>
</evidence>
<reference evidence="10" key="2">
    <citation type="submission" date="2024-06" db="EMBL/GenBank/DDBJ databases">
        <authorList>
            <person name="Petrova K.O."/>
            <person name="Toshchakov S.V."/>
            <person name="Boltjanskaja Y.V."/>
            <person name="Kevbrin V."/>
        </authorList>
    </citation>
    <scope>NUCLEOTIDE SEQUENCE</scope>
    <source>
        <strain evidence="10">Z-910T</strain>
    </source>
</reference>
<feature type="domain" description="Formiminotransferase N-terminal subdomain" evidence="9">
    <location>
        <begin position="2"/>
        <end position="179"/>
    </location>
</feature>
<keyword evidence="5 10" id="KW-0808">Transferase</keyword>
<sequence>MSIIQCVPNFSEGRDESVVKEIVESINAVEGVKVLDYSLDADHNRSVVTLVGSKESILDGAFEGAKKASELIDMTKHSGEHPRMGATDVIPFIPIKDVTMEECVEIAQKLGAKISDELNIPVFLYENAASASHRKNLAKVRKGEYEGLEEKMKEDKWKADFGPDTPNKKSGATAVGARMPLIAFNVNLNTNDLSIAKKIAKNVRLGGGGLHSVKAMGVELKERDIVQVSMNMVNYKKTPLYRVTELIKAEAKRWGVSVIGTEVIGLVPQEALIDSLEYYMGIEDFEKNQILENRLYQD</sequence>
<evidence type="ECO:0000259" key="9">
    <source>
        <dbReference type="SMART" id="SM01222"/>
    </source>
</evidence>
<dbReference type="SMART" id="SM01222">
    <property type="entry name" value="FTCD_N"/>
    <property type="match status" value="1"/>
</dbReference>
<comment type="pathway">
    <text evidence="2">Amino-acid degradation; L-histidine degradation into L-glutamate; L-glutamate from N-formimidoyl-L-glutamate (transferase route): step 1/1.</text>
</comment>
<evidence type="ECO:0000313" key="10">
    <source>
        <dbReference type="EMBL" id="XBX75009.1"/>
    </source>
</evidence>
<dbReference type="InterPro" id="IPR013802">
    <property type="entry name" value="Formiminotransferase_C"/>
</dbReference>